<sequence>MSLPTGFRYLKNMALYIHKGLKQSYIKDYGKDLENKYDRAEKKLKEERVFCLDCPDFKTCRGRFWEGCKNRAMAMREMRGGKRNEMLGV</sequence>
<proteinExistence type="predicted"/>
<accession>X0Z748</accession>
<organism evidence="1">
    <name type="scientific">marine sediment metagenome</name>
    <dbReference type="NCBI Taxonomy" id="412755"/>
    <lineage>
        <taxon>unclassified sequences</taxon>
        <taxon>metagenomes</taxon>
        <taxon>ecological metagenomes</taxon>
    </lineage>
</organism>
<reference evidence="1" key="1">
    <citation type="journal article" date="2014" name="Front. Microbiol.">
        <title>High frequency of phylogenetically diverse reductive dehalogenase-homologous genes in deep subseafloor sedimentary metagenomes.</title>
        <authorList>
            <person name="Kawai M."/>
            <person name="Futagami T."/>
            <person name="Toyoda A."/>
            <person name="Takaki Y."/>
            <person name="Nishi S."/>
            <person name="Hori S."/>
            <person name="Arai W."/>
            <person name="Tsubouchi T."/>
            <person name="Morono Y."/>
            <person name="Uchiyama I."/>
            <person name="Ito T."/>
            <person name="Fujiyama A."/>
            <person name="Inagaki F."/>
            <person name="Takami H."/>
        </authorList>
    </citation>
    <scope>NUCLEOTIDE SEQUENCE</scope>
    <source>
        <strain evidence="1">Expedition CK06-06</strain>
    </source>
</reference>
<evidence type="ECO:0000313" key="1">
    <source>
        <dbReference type="EMBL" id="GAG64884.1"/>
    </source>
</evidence>
<comment type="caution">
    <text evidence="1">The sequence shown here is derived from an EMBL/GenBank/DDBJ whole genome shotgun (WGS) entry which is preliminary data.</text>
</comment>
<dbReference type="EMBL" id="BART01009222">
    <property type="protein sequence ID" value="GAG64884.1"/>
    <property type="molecule type" value="Genomic_DNA"/>
</dbReference>
<gene>
    <name evidence="1" type="ORF">S01H4_20495</name>
</gene>
<dbReference type="AlphaFoldDB" id="X0Z748"/>
<name>X0Z748_9ZZZZ</name>
<protein>
    <submittedName>
        <fullName evidence="1">Uncharacterized protein</fullName>
    </submittedName>
</protein>